<protein>
    <recommendedName>
        <fullName evidence="1">Retrovirus-related Pol polyprotein from transposon TNT 1-94-like beta-barrel domain-containing protein</fullName>
    </recommendedName>
</protein>
<dbReference type="EMBL" id="NKXS01000689">
    <property type="protein sequence ID" value="PIN22807.1"/>
    <property type="molecule type" value="Genomic_DNA"/>
</dbReference>
<keyword evidence="3" id="KW-1185">Reference proteome</keyword>
<dbReference type="Pfam" id="PF22936">
    <property type="entry name" value="Pol_BBD"/>
    <property type="match status" value="1"/>
</dbReference>
<comment type="caution">
    <text evidence="2">The sequence shown here is derived from an EMBL/GenBank/DDBJ whole genome shotgun (WGS) entry which is preliminary data.</text>
</comment>
<organism evidence="2 3">
    <name type="scientific">Handroanthus impetiginosus</name>
    <dbReference type="NCBI Taxonomy" id="429701"/>
    <lineage>
        <taxon>Eukaryota</taxon>
        <taxon>Viridiplantae</taxon>
        <taxon>Streptophyta</taxon>
        <taxon>Embryophyta</taxon>
        <taxon>Tracheophyta</taxon>
        <taxon>Spermatophyta</taxon>
        <taxon>Magnoliopsida</taxon>
        <taxon>eudicotyledons</taxon>
        <taxon>Gunneridae</taxon>
        <taxon>Pentapetalae</taxon>
        <taxon>asterids</taxon>
        <taxon>lamiids</taxon>
        <taxon>Lamiales</taxon>
        <taxon>Bignoniaceae</taxon>
        <taxon>Crescentiina</taxon>
        <taxon>Tabebuia alliance</taxon>
        <taxon>Handroanthus</taxon>
    </lineage>
</organism>
<dbReference type="InterPro" id="IPR054722">
    <property type="entry name" value="PolX-like_BBD"/>
</dbReference>
<feature type="domain" description="Retrovirus-related Pol polyprotein from transposon TNT 1-94-like beta-barrel" evidence="1">
    <location>
        <begin position="273"/>
        <end position="346"/>
    </location>
</feature>
<dbReference type="PANTHER" id="PTHR34222:SF43">
    <property type="entry name" value="RETROTRANSPOSON GAG DOMAIN-CONTAINING PROTEIN"/>
    <property type="match status" value="1"/>
</dbReference>
<sequence>MKLLLLQIGIKLDCTNYGLWSQVVKIYISGKDKLGCLNGDLPQPHETDPTFRRWRTENALVKDQKLIGNYIRFPTAKAVWDAIATTYFDGVDISQVYDPKRKEDRVYTFLDGLDDRLNKVQGDVLQLKPFPTVEQAYALVRREDLRQSIMLTKDDSVHGSVMISKGGQRSQLKPFLQMANRKFNISSKSKPQTQEGGCSHCENMKHTRDICFKLHGYPNWWHELKAKRNMSQAKLHSLTLENLRQLVNQSSHLYHNNKTNKIMALNDLGKHNWIIDSGAIDHMTFDPQDLVETTKPRRKYIANANGVTYPVTGVGKVALSSNISLRDTLLVPSLSNKLLSIGQATDELNCCVLIYLKFCLF</sequence>
<dbReference type="PANTHER" id="PTHR34222">
    <property type="entry name" value="GAG_PRE-INTEGRS DOMAIN-CONTAINING PROTEIN"/>
    <property type="match status" value="1"/>
</dbReference>
<evidence type="ECO:0000313" key="2">
    <source>
        <dbReference type="EMBL" id="PIN22807.1"/>
    </source>
</evidence>
<reference evidence="3" key="1">
    <citation type="journal article" date="2018" name="Gigascience">
        <title>Genome assembly of the Pink Ipe (Handroanthus impetiginosus, Bignoniaceae), a highly valued, ecologically keystone Neotropical timber forest tree.</title>
        <authorList>
            <person name="Silva-Junior O.B."/>
            <person name="Grattapaglia D."/>
            <person name="Novaes E."/>
            <person name="Collevatti R.G."/>
        </authorList>
    </citation>
    <scope>NUCLEOTIDE SEQUENCE [LARGE SCALE GENOMIC DNA]</scope>
    <source>
        <strain evidence="3">cv. UFG-1</strain>
    </source>
</reference>
<dbReference type="Proteomes" id="UP000231279">
    <property type="component" value="Unassembled WGS sequence"/>
</dbReference>
<evidence type="ECO:0000259" key="1">
    <source>
        <dbReference type="Pfam" id="PF22936"/>
    </source>
</evidence>
<dbReference type="OrthoDB" id="913334at2759"/>
<name>A0A2G9HZ64_9LAMI</name>
<evidence type="ECO:0000313" key="3">
    <source>
        <dbReference type="Proteomes" id="UP000231279"/>
    </source>
</evidence>
<gene>
    <name evidence="2" type="ORF">CDL12_04473</name>
</gene>
<accession>A0A2G9HZ64</accession>
<dbReference type="AlphaFoldDB" id="A0A2G9HZ64"/>
<dbReference type="STRING" id="429701.A0A2G9HZ64"/>
<proteinExistence type="predicted"/>